<evidence type="ECO:0000313" key="2">
    <source>
        <dbReference type="EMBL" id="MBB4571682.1"/>
    </source>
</evidence>
<accession>A0A7W7ENK6</accession>
<evidence type="ECO:0000313" key="3">
    <source>
        <dbReference type="Proteomes" id="UP000543836"/>
    </source>
</evidence>
<comment type="caution">
    <text evidence="2">The sequence shown here is derived from an EMBL/GenBank/DDBJ whole genome shotgun (WGS) entry which is preliminary data.</text>
</comment>
<reference evidence="2 3" key="1">
    <citation type="submission" date="2020-08" db="EMBL/GenBank/DDBJ databases">
        <title>Genomic Encyclopedia of Type Strains, Phase IV (KMG-V): Genome sequencing to study the core and pangenomes of soil and plant-associated prokaryotes.</title>
        <authorList>
            <person name="Whitman W."/>
        </authorList>
    </citation>
    <scope>NUCLEOTIDE SEQUENCE [LARGE SCALE GENOMIC DNA]</scope>
    <source>
        <strain evidence="2 3">SEMIA 492</strain>
    </source>
</reference>
<feature type="domain" description="Spore protein YkvP/CgeB glycosyl transferase-like" evidence="1">
    <location>
        <begin position="192"/>
        <end position="331"/>
    </location>
</feature>
<protein>
    <recommendedName>
        <fullName evidence="1">Spore protein YkvP/CgeB glycosyl transferase-like domain-containing protein</fullName>
    </recommendedName>
</protein>
<proteinExistence type="predicted"/>
<dbReference type="AlphaFoldDB" id="A0A7W7ENK6"/>
<keyword evidence="3" id="KW-1185">Reference proteome</keyword>
<evidence type="ECO:0000259" key="1">
    <source>
        <dbReference type="Pfam" id="PF13524"/>
    </source>
</evidence>
<dbReference type="RefSeq" id="WP_028755260.1">
    <property type="nucleotide sequence ID" value="NZ_JACIIG010000033.1"/>
</dbReference>
<dbReference type="Proteomes" id="UP000543836">
    <property type="component" value="Unassembled WGS sequence"/>
</dbReference>
<name>A0A7W7ENK6_9HYPH</name>
<dbReference type="InterPro" id="IPR055259">
    <property type="entry name" value="YkvP/CgeB_Glyco_trans-like"/>
</dbReference>
<dbReference type="GeneID" id="32525241"/>
<dbReference type="EMBL" id="JACIIG010000033">
    <property type="protein sequence ID" value="MBB4571682.1"/>
    <property type="molecule type" value="Genomic_DNA"/>
</dbReference>
<dbReference type="Pfam" id="PF13524">
    <property type="entry name" value="Glyco_trans_1_2"/>
    <property type="match status" value="1"/>
</dbReference>
<sequence>MNTDFQMPEGILGRFAIVKLWPEIKAAEDECIARLKIAASALGVECIEVHADGTFLTNPSMRASKETVDFVIHLHFDTPKAYDAFSFVALWNPLKFYHEWGYHRCSRNLTTHDDFLSCSSNAADDHVRRMIRRGSSHLPPHFNLYHSTANIVHTPSLGDGKLAYAGINWDALKGGKSRHQEVLRLLDGTGLLRIYGPHIFMDVKVWAGYESYVKEVPFDGVSMIDEISKAGISLVLSSQAHKEAELMSNRLFESIAAGALIICDENPFAKKFFADSLLYIDSRSSPEQTVEDIKNHLNWAQSNRNEAIKKIEKTQEIFREKFSLTHNLNQIYQNLDERKRDLRRARTPDASQTPRIQLNLLMPEYSASVLQTHLESIQAQEYQNFSAALVVDAVEARNNRVEIESSLAGCGARVKLVEVNYFDYGLHEGIRSYRRVGAVINELISSSREADAFMVVAPNERLFSNHLTVLSAALQRNPEVNCAATAALLAGVEKPVHSVHEVIDFGHVNPEGPPGYGRFIFRTSAIPNDIDIALPYLDGRPLAVLVSDSVIDQQMPATIVIDLKKQFPERRWDDAAENEIIKSFSPNAFRLAVGFSGSSVERQPTLSAGNLMRTVFTRQWIDAQWRALRKHGFASRFQAMRRRLQS</sequence>
<organism evidence="2 3">
    <name type="scientific">Rhizobium leucaenae</name>
    <dbReference type="NCBI Taxonomy" id="29450"/>
    <lineage>
        <taxon>Bacteria</taxon>
        <taxon>Pseudomonadati</taxon>
        <taxon>Pseudomonadota</taxon>
        <taxon>Alphaproteobacteria</taxon>
        <taxon>Hyphomicrobiales</taxon>
        <taxon>Rhizobiaceae</taxon>
        <taxon>Rhizobium/Agrobacterium group</taxon>
        <taxon>Rhizobium</taxon>
    </lineage>
</organism>
<gene>
    <name evidence="2" type="ORF">GGE60_005847</name>
</gene>